<evidence type="ECO:0000256" key="1">
    <source>
        <dbReference type="SAM" id="MobiDB-lite"/>
    </source>
</evidence>
<keyword evidence="3" id="KW-1185">Reference proteome</keyword>
<evidence type="ECO:0000313" key="2">
    <source>
        <dbReference type="EMBL" id="KAK0617071.1"/>
    </source>
</evidence>
<dbReference type="InterPro" id="IPR036047">
    <property type="entry name" value="F-box-like_dom_sf"/>
</dbReference>
<feature type="region of interest" description="Disordered" evidence="1">
    <location>
        <begin position="599"/>
        <end position="620"/>
    </location>
</feature>
<dbReference type="Proteomes" id="UP001175000">
    <property type="component" value="Unassembled WGS sequence"/>
</dbReference>
<dbReference type="CDD" id="cd09917">
    <property type="entry name" value="F-box_SF"/>
    <property type="match status" value="1"/>
</dbReference>
<name>A0AA39WKJ7_9PEZI</name>
<protein>
    <recommendedName>
        <fullName evidence="4">F-box domain-containing protein</fullName>
    </recommendedName>
</protein>
<comment type="caution">
    <text evidence="2">The sequence shown here is derived from an EMBL/GenBank/DDBJ whole genome shotgun (WGS) entry which is preliminary data.</text>
</comment>
<evidence type="ECO:0000313" key="3">
    <source>
        <dbReference type="Proteomes" id="UP001175000"/>
    </source>
</evidence>
<feature type="compositionally biased region" description="Basic and acidic residues" evidence="1">
    <location>
        <begin position="611"/>
        <end position="620"/>
    </location>
</feature>
<proteinExistence type="predicted"/>
<dbReference type="AlphaFoldDB" id="A0AA39WKJ7"/>
<dbReference type="EMBL" id="JAULSU010000005">
    <property type="protein sequence ID" value="KAK0617071.1"/>
    <property type="molecule type" value="Genomic_DNA"/>
</dbReference>
<gene>
    <name evidence="2" type="ORF">B0T14DRAFT_434063</name>
</gene>
<reference evidence="2" key="1">
    <citation type="submission" date="2023-06" db="EMBL/GenBank/DDBJ databases">
        <title>Genome-scale phylogeny and comparative genomics of the fungal order Sordariales.</title>
        <authorList>
            <consortium name="Lawrence Berkeley National Laboratory"/>
            <person name="Hensen N."/>
            <person name="Bonometti L."/>
            <person name="Westerberg I."/>
            <person name="Brannstrom I.O."/>
            <person name="Guillou S."/>
            <person name="Cros-Aarteil S."/>
            <person name="Calhoun S."/>
            <person name="Haridas S."/>
            <person name="Kuo A."/>
            <person name="Mondo S."/>
            <person name="Pangilinan J."/>
            <person name="Riley R."/>
            <person name="Labutti K."/>
            <person name="Andreopoulos B."/>
            <person name="Lipzen A."/>
            <person name="Chen C."/>
            <person name="Yanf M."/>
            <person name="Daum C."/>
            <person name="Ng V."/>
            <person name="Clum A."/>
            <person name="Steindorff A."/>
            <person name="Ohm R."/>
            <person name="Martin F."/>
            <person name="Silar P."/>
            <person name="Natvig D."/>
            <person name="Lalanne C."/>
            <person name="Gautier V."/>
            <person name="Ament-Velasquez S.L."/>
            <person name="Kruys A."/>
            <person name="Hutchinson M.I."/>
            <person name="Powell A.J."/>
            <person name="Barry K."/>
            <person name="Miller A.N."/>
            <person name="Grigoriev I.V."/>
            <person name="Debuchy R."/>
            <person name="Gladieux P."/>
            <person name="Thoren M.H."/>
            <person name="Johannesson H."/>
        </authorList>
    </citation>
    <scope>NUCLEOTIDE SEQUENCE</scope>
    <source>
        <strain evidence="2">CBS 606.72</strain>
    </source>
</reference>
<evidence type="ECO:0008006" key="4">
    <source>
        <dbReference type="Google" id="ProtNLM"/>
    </source>
</evidence>
<organism evidence="2 3">
    <name type="scientific">Immersiella caudata</name>
    <dbReference type="NCBI Taxonomy" id="314043"/>
    <lineage>
        <taxon>Eukaryota</taxon>
        <taxon>Fungi</taxon>
        <taxon>Dikarya</taxon>
        <taxon>Ascomycota</taxon>
        <taxon>Pezizomycotina</taxon>
        <taxon>Sordariomycetes</taxon>
        <taxon>Sordariomycetidae</taxon>
        <taxon>Sordariales</taxon>
        <taxon>Lasiosphaeriaceae</taxon>
        <taxon>Immersiella</taxon>
    </lineage>
</organism>
<sequence length="649" mass="71502">MKQTLTDLPVDVLLIIFANLDSAKDLRALALQNRSLSRVVRDDGWRVFVRNRFPSLSIPNTSQGHQSWQQLAHSLTFQSRCWDKRSLQFRGLFQARDAHPGGRRGQAHLYHPVVDSWLDPESQEEMLVWGAGKDIVARYRQRGRDGGSTKVECARTDGKFVGLRSGYDDIRALSVIKGQRGHDGSRMMVMGRDSGELVLLSAEPDRFGEQLVELRPAPFDGAEEDSSVTPAQGHGTINSVDVVRGSTGSLIAAATKSSVLIYEVPRDDRSEAFPLTAYDLNPDSLATSGAPLGRPQLCRATWMGQDGLIALALKGCKDPLRYLEMTPTGWNQHTAAKNIDLEAQFGIGYGNICSNSLQPVQPNASSRGGTSLLLSAWRDGSCRLQDLRTPSPFDAVYEDNIDPWADMESLLVYGTERFVGGGMNGATIKVFDFRWTKGYYHTSGLPCLNKRPYPKPVQPFLKEPSNSNCAQRCNLAVGTACCWHGLSRDIYYRPNASFFLSKDIPGQGTPAVWSLSKPSDLSPNFYVGVSGGILEANLAERGTKYDPNFGFEDWAADSMTPGGYKSRDLRHSVMETGDGLLVQSNDRAVDLPPILRRRSVNSGRRKNLRKPGREGDAHHRLDDGILSVSDVEDVRTLTRSIGAMTLPLA</sequence>
<feature type="compositionally biased region" description="Basic residues" evidence="1">
    <location>
        <begin position="599"/>
        <end position="610"/>
    </location>
</feature>
<accession>A0AA39WKJ7</accession>
<dbReference type="SUPFAM" id="SSF81383">
    <property type="entry name" value="F-box domain"/>
    <property type="match status" value="1"/>
</dbReference>